<organism evidence="2">
    <name type="scientific">marine sediment metagenome</name>
    <dbReference type="NCBI Taxonomy" id="412755"/>
    <lineage>
        <taxon>unclassified sequences</taxon>
        <taxon>metagenomes</taxon>
        <taxon>ecological metagenomes</taxon>
    </lineage>
</organism>
<evidence type="ECO:0000313" key="2">
    <source>
        <dbReference type="EMBL" id="GAH37369.1"/>
    </source>
</evidence>
<evidence type="ECO:0000256" key="1">
    <source>
        <dbReference type="SAM" id="Phobius"/>
    </source>
</evidence>
<keyword evidence="1" id="KW-0812">Transmembrane</keyword>
<gene>
    <name evidence="2" type="ORF">S03H2_10734</name>
</gene>
<reference evidence="2" key="1">
    <citation type="journal article" date="2014" name="Front. Microbiol.">
        <title>High frequency of phylogenetically diverse reductive dehalogenase-homologous genes in deep subseafloor sedimentary metagenomes.</title>
        <authorList>
            <person name="Kawai M."/>
            <person name="Futagami T."/>
            <person name="Toyoda A."/>
            <person name="Takaki Y."/>
            <person name="Nishi S."/>
            <person name="Hori S."/>
            <person name="Arai W."/>
            <person name="Tsubouchi T."/>
            <person name="Morono Y."/>
            <person name="Uchiyama I."/>
            <person name="Ito T."/>
            <person name="Fujiyama A."/>
            <person name="Inagaki F."/>
            <person name="Takami H."/>
        </authorList>
    </citation>
    <scope>NUCLEOTIDE SEQUENCE</scope>
    <source>
        <strain evidence="2">Expedition CK06-06</strain>
    </source>
</reference>
<accession>X1G728</accession>
<dbReference type="AlphaFoldDB" id="X1G728"/>
<feature type="transmembrane region" description="Helical" evidence="1">
    <location>
        <begin position="137"/>
        <end position="155"/>
    </location>
</feature>
<keyword evidence="1" id="KW-1133">Transmembrane helix</keyword>
<protein>
    <submittedName>
        <fullName evidence="2">Uncharacterized protein</fullName>
    </submittedName>
</protein>
<comment type="caution">
    <text evidence="2">The sequence shown here is derived from an EMBL/GenBank/DDBJ whole genome shotgun (WGS) entry which is preliminary data.</text>
</comment>
<feature type="non-terminal residue" evidence="2">
    <location>
        <position position="186"/>
    </location>
</feature>
<feature type="transmembrane region" description="Helical" evidence="1">
    <location>
        <begin position="167"/>
        <end position="185"/>
    </location>
</feature>
<dbReference type="EMBL" id="BARU01005508">
    <property type="protein sequence ID" value="GAH37369.1"/>
    <property type="molecule type" value="Genomic_DNA"/>
</dbReference>
<name>X1G728_9ZZZZ</name>
<proteinExistence type="predicted"/>
<sequence>MNNYKKITIWENNNRSKLLQDFKDLVVTYFNNLEYPSYGGGFEFTEKEEAKEARSKINKILDKTYSIIILAGVSLTVFQAPPPAIGGIACDIDILHSIFNLHRFQIPHEELLDHIERAIGIYENDRSNAIIRTINPFFWIALVIDYLVSLPFKLFGKVGFSQKNIELSTVGKIIKYILYFVFYSIL</sequence>
<keyword evidence="1" id="KW-0472">Membrane</keyword>